<evidence type="ECO:0008006" key="3">
    <source>
        <dbReference type="Google" id="ProtNLM"/>
    </source>
</evidence>
<dbReference type="RefSeq" id="WP_267122664.1">
    <property type="nucleotide sequence ID" value="NZ_JANFWR010000010.1"/>
</dbReference>
<keyword evidence="2" id="KW-1185">Reference proteome</keyword>
<dbReference type="Proteomes" id="UP001320843">
    <property type="component" value="Unassembled WGS sequence"/>
</dbReference>
<dbReference type="EMBL" id="JANFWR010000010">
    <property type="protein sequence ID" value="MCW0399257.1"/>
    <property type="molecule type" value="Genomic_DNA"/>
</dbReference>
<evidence type="ECO:0000313" key="1">
    <source>
        <dbReference type="EMBL" id="MCW0399257.1"/>
    </source>
</evidence>
<evidence type="ECO:0000313" key="2">
    <source>
        <dbReference type="Proteomes" id="UP001320843"/>
    </source>
</evidence>
<accession>A0ABT3DUV1</accession>
<protein>
    <recommendedName>
        <fullName evidence="3">Transposase</fullName>
    </recommendedName>
</protein>
<comment type="caution">
    <text evidence="1">The sequence shown here is derived from an EMBL/GenBank/DDBJ whole genome shotgun (WGS) entry which is preliminary data.</text>
</comment>
<proteinExistence type="predicted"/>
<reference evidence="1 2" key="1">
    <citation type="submission" date="2022-06" db="EMBL/GenBank/DDBJ databases">
        <title>Dynamics of rice microbiomes reveals core vertical transmitted seed endophytes.</title>
        <authorList>
            <person name="Liao K."/>
            <person name="Zhang X."/>
        </authorList>
    </citation>
    <scope>NUCLEOTIDE SEQUENCE [LARGE SCALE GENOMIC DNA]</scope>
    <source>
        <strain evidence="1 2">YT10-10-1</strain>
    </source>
</reference>
<sequence>MFRSFHDRSEAIFWLVMEKRTHDDAALEQSILDLFDVYIPVDLVRVALKDPSDPLGQLYDLNRAKRLLAADSARGSFRVRDEATYQAYVQRRWWKRWFRRDWEAAHRLMKKNGHLLTVVTA</sequence>
<organism evidence="1 2">
    <name type="scientific">Xanthomonas sacchari</name>
    <dbReference type="NCBI Taxonomy" id="56458"/>
    <lineage>
        <taxon>Bacteria</taxon>
        <taxon>Pseudomonadati</taxon>
        <taxon>Pseudomonadota</taxon>
        <taxon>Gammaproteobacteria</taxon>
        <taxon>Lysobacterales</taxon>
        <taxon>Lysobacteraceae</taxon>
        <taxon>Xanthomonas</taxon>
    </lineage>
</organism>
<name>A0ABT3DUV1_9XANT</name>
<gene>
    <name evidence="1" type="ORF">NB700_001813</name>
</gene>